<evidence type="ECO:0000256" key="1">
    <source>
        <dbReference type="SAM" id="MobiDB-lite"/>
    </source>
</evidence>
<reference evidence="3 4" key="1">
    <citation type="submission" date="2019-07" db="EMBL/GenBank/DDBJ databases">
        <title>Annotation for the trematode Paragonimus westermani.</title>
        <authorList>
            <person name="Choi Y.-J."/>
        </authorList>
    </citation>
    <scope>NUCLEOTIDE SEQUENCE [LARGE SCALE GENOMIC DNA]</scope>
    <source>
        <strain evidence="3">180907_Pwestermani</strain>
    </source>
</reference>
<name>A0A8T0DHV9_9TREM</name>
<evidence type="ECO:0000313" key="3">
    <source>
        <dbReference type="EMBL" id="KAF8567443.1"/>
    </source>
</evidence>
<organism evidence="3 4">
    <name type="scientific">Paragonimus westermani</name>
    <dbReference type="NCBI Taxonomy" id="34504"/>
    <lineage>
        <taxon>Eukaryota</taxon>
        <taxon>Metazoa</taxon>
        <taxon>Spiralia</taxon>
        <taxon>Lophotrochozoa</taxon>
        <taxon>Platyhelminthes</taxon>
        <taxon>Trematoda</taxon>
        <taxon>Digenea</taxon>
        <taxon>Plagiorchiida</taxon>
        <taxon>Troglotremata</taxon>
        <taxon>Troglotrematidae</taxon>
        <taxon>Paragonimus</taxon>
    </lineage>
</organism>
<keyword evidence="2" id="KW-0812">Transmembrane</keyword>
<proteinExistence type="predicted"/>
<feature type="region of interest" description="Disordered" evidence="1">
    <location>
        <begin position="1"/>
        <end position="25"/>
    </location>
</feature>
<dbReference type="AlphaFoldDB" id="A0A8T0DHV9"/>
<sequence>MSATTDKKSSLKKRTDEAPRITDLRHTKIDKTEVDQARNSSIMSSNSEPLNSILKASLGLEANGLTTGISISHETENRLAVHLIRTCNRSDRLTSVTSEILMEQEEIDIHPYGRGGVYEGILYKRKEDEPPNVLELFLWFILFGSLVMISVLIVFVAGKGRYYELASFIELSYFLHTETTVSKRKAPCEFFKNCGKI</sequence>
<feature type="transmembrane region" description="Helical" evidence="2">
    <location>
        <begin position="136"/>
        <end position="157"/>
    </location>
</feature>
<keyword evidence="2" id="KW-0472">Membrane</keyword>
<comment type="caution">
    <text evidence="3">The sequence shown here is derived from an EMBL/GenBank/DDBJ whole genome shotgun (WGS) entry which is preliminary data.</text>
</comment>
<keyword evidence="4" id="KW-1185">Reference proteome</keyword>
<gene>
    <name evidence="3" type="ORF">P879_03922</name>
</gene>
<evidence type="ECO:0000256" key="2">
    <source>
        <dbReference type="SAM" id="Phobius"/>
    </source>
</evidence>
<protein>
    <submittedName>
        <fullName evidence="3">Uncharacterized protein</fullName>
    </submittedName>
</protein>
<accession>A0A8T0DHV9</accession>
<dbReference type="EMBL" id="JTDF01003841">
    <property type="protein sequence ID" value="KAF8567443.1"/>
    <property type="molecule type" value="Genomic_DNA"/>
</dbReference>
<evidence type="ECO:0000313" key="4">
    <source>
        <dbReference type="Proteomes" id="UP000699462"/>
    </source>
</evidence>
<dbReference type="Proteomes" id="UP000699462">
    <property type="component" value="Unassembled WGS sequence"/>
</dbReference>
<keyword evidence="2" id="KW-1133">Transmembrane helix</keyword>
<dbReference type="OrthoDB" id="6267285at2759"/>